<dbReference type="EMBL" id="NVUS01000021">
    <property type="protein sequence ID" value="PCI98448.1"/>
    <property type="molecule type" value="Genomic_DNA"/>
</dbReference>
<name>A0A2A4YUD4_9PROT</name>
<keyword evidence="5 7" id="KW-1133">Transmembrane helix</keyword>
<feature type="transmembrane region" description="Helical" evidence="7">
    <location>
        <begin position="371"/>
        <end position="391"/>
    </location>
</feature>
<dbReference type="PANTHER" id="PTHR23517:SF2">
    <property type="entry name" value="MULTIDRUG RESISTANCE PROTEIN MDTH"/>
    <property type="match status" value="1"/>
</dbReference>
<feature type="domain" description="Major facilitator superfamily (MFS) profile" evidence="8">
    <location>
        <begin position="11"/>
        <end position="395"/>
    </location>
</feature>
<keyword evidence="4 7" id="KW-0812">Transmembrane</keyword>
<evidence type="ECO:0000256" key="7">
    <source>
        <dbReference type="SAM" id="Phobius"/>
    </source>
</evidence>
<evidence type="ECO:0000256" key="6">
    <source>
        <dbReference type="ARBA" id="ARBA00023136"/>
    </source>
</evidence>
<dbReference type="AlphaFoldDB" id="A0A2A4YUD4"/>
<keyword evidence="2" id="KW-0813">Transport</keyword>
<feature type="transmembrane region" description="Helical" evidence="7">
    <location>
        <begin position="284"/>
        <end position="301"/>
    </location>
</feature>
<dbReference type="InterPro" id="IPR005829">
    <property type="entry name" value="Sugar_transporter_CS"/>
</dbReference>
<evidence type="ECO:0000256" key="2">
    <source>
        <dbReference type="ARBA" id="ARBA00022448"/>
    </source>
</evidence>
<dbReference type="InterPro" id="IPR036259">
    <property type="entry name" value="MFS_trans_sf"/>
</dbReference>
<dbReference type="PROSITE" id="PS00216">
    <property type="entry name" value="SUGAR_TRANSPORT_1"/>
    <property type="match status" value="1"/>
</dbReference>
<feature type="transmembrane region" description="Helical" evidence="7">
    <location>
        <begin position="12"/>
        <end position="36"/>
    </location>
</feature>
<dbReference type="Pfam" id="PF07690">
    <property type="entry name" value="MFS_1"/>
    <property type="match status" value="1"/>
</dbReference>
<dbReference type="InterPro" id="IPR011701">
    <property type="entry name" value="MFS"/>
</dbReference>
<protein>
    <recommendedName>
        <fullName evidence="8">Major facilitator superfamily (MFS) profile domain-containing protein</fullName>
    </recommendedName>
</protein>
<keyword evidence="3" id="KW-1003">Cell membrane</keyword>
<organism evidence="9">
    <name type="scientific">OCS116 cluster bacterium</name>
    <dbReference type="NCBI Taxonomy" id="2030921"/>
    <lineage>
        <taxon>Bacteria</taxon>
        <taxon>Pseudomonadati</taxon>
        <taxon>Pseudomonadota</taxon>
        <taxon>Alphaproteobacteria</taxon>
        <taxon>OCS116 cluster</taxon>
    </lineage>
</organism>
<evidence type="ECO:0000256" key="5">
    <source>
        <dbReference type="ARBA" id="ARBA00022989"/>
    </source>
</evidence>
<feature type="transmembrane region" description="Helical" evidence="7">
    <location>
        <begin position="141"/>
        <end position="161"/>
    </location>
</feature>
<reference evidence="9" key="2">
    <citation type="journal article" date="2018" name="ISME J.">
        <title>A dynamic microbial community with high functional redundancy inhabits the cold, oxic subseafloor aquifer.</title>
        <authorList>
            <person name="Tully B.J."/>
            <person name="Wheat C.G."/>
            <person name="Glazer B.T."/>
            <person name="Huber J.A."/>
        </authorList>
    </citation>
    <scope>NUCLEOTIDE SEQUENCE</scope>
    <source>
        <strain evidence="9">NORP83</strain>
    </source>
</reference>
<proteinExistence type="predicted"/>
<dbReference type="GO" id="GO:0022857">
    <property type="term" value="F:transmembrane transporter activity"/>
    <property type="evidence" value="ECO:0007669"/>
    <property type="project" value="InterPro"/>
</dbReference>
<feature type="transmembrane region" description="Helical" evidence="7">
    <location>
        <begin position="343"/>
        <end position="365"/>
    </location>
</feature>
<dbReference type="SUPFAM" id="SSF103473">
    <property type="entry name" value="MFS general substrate transporter"/>
    <property type="match status" value="1"/>
</dbReference>
<feature type="transmembrane region" description="Helical" evidence="7">
    <location>
        <begin position="307"/>
        <end position="331"/>
    </location>
</feature>
<evidence type="ECO:0000256" key="4">
    <source>
        <dbReference type="ARBA" id="ARBA00022692"/>
    </source>
</evidence>
<dbReference type="InterPro" id="IPR020846">
    <property type="entry name" value="MFS_dom"/>
</dbReference>
<feature type="transmembrane region" description="Helical" evidence="7">
    <location>
        <begin position="48"/>
        <end position="66"/>
    </location>
</feature>
<gene>
    <name evidence="9" type="ORF">COB13_13455</name>
</gene>
<sequence>MFSAVKQFNKTVWFIILSTFISRFTFLMGWPFLALILYNKFGLNELEIGAFMTIAVCIGVSCGFFMGNLSDRIGRRKVIIAGLICIILAMLGLAYGSNLALMLTATTLSSIARGMIEDPGKALMTDMMENRIAKDLAIQMRYFAINVGAAFGPLVGVYIGVGGQQSAFVVVAMGYGFYLIAAIVIFKLEKPLNPSQMKQDQTFSALFKLLRLDHAFLIFVFASFLMSLAYAQIDIGLIQYLRLESFENVAQLFGILLFTNGMTIIIFQFPLLKLLENIAPLRKAYLGACLFTLGFFIFALSSKDAQWVIIVAMFVMSIGEVIVFPSLNIIVDRMAPEHLKGSYFGAAALGYYGWAFAPILGGWLLHSFGGTTMWLVVSAISASIIPLFYIAQTAKRPNFARSNP</sequence>
<feature type="transmembrane region" description="Helical" evidence="7">
    <location>
        <begin position="167"/>
        <end position="188"/>
    </location>
</feature>
<keyword evidence="6 7" id="KW-0472">Membrane</keyword>
<comment type="caution">
    <text evidence="9">The sequence shown here is derived from an EMBL/GenBank/DDBJ whole genome shotgun (WGS) entry which is preliminary data.</text>
</comment>
<evidence type="ECO:0000256" key="3">
    <source>
        <dbReference type="ARBA" id="ARBA00022475"/>
    </source>
</evidence>
<evidence type="ECO:0000259" key="8">
    <source>
        <dbReference type="PROSITE" id="PS50850"/>
    </source>
</evidence>
<dbReference type="Gene3D" id="1.20.1250.20">
    <property type="entry name" value="MFS general substrate transporter like domains"/>
    <property type="match status" value="1"/>
</dbReference>
<evidence type="ECO:0000313" key="9">
    <source>
        <dbReference type="EMBL" id="PCI98448.1"/>
    </source>
</evidence>
<dbReference type="PANTHER" id="PTHR23517">
    <property type="entry name" value="RESISTANCE PROTEIN MDTM, PUTATIVE-RELATED-RELATED"/>
    <property type="match status" value="1"/>
</dbReference>
<dbReference type="GO" id="GO:0005886">
    <property type="term" value="C:plasma membrane"/>
    <property type="evidence" value="ECO:0007669"/>
    <property type="project" value="UniProtKB-SubCell"/>
</dbReference>
<comment type="subcellular location">
    <subcellularLocation>
        <location evidence="1">Cell membrane</location>
        <topology evidence="1">Multi-pass membrane protein</topology>
    </subcellularLocation>
</comment>
<evidence type="ECO:0000256" key="1">
    <source>
        <dbReference type="ARBA" id="ARBA00004651"/>
    </source>
</evidence>
<dbReference type="InterPro" id="IPR050171">
    <property type="entry name" value="MFS_Transporters"/>
</dbReference>
<dbReference type="PROSITE" id="PS50850">
    <property type="entry name" value="MFS"/>
    <property type="match status" value="1"/>
</dbReference>
<feature type="transmembrane region" description="Helical" evidence="7">
    <location>
        <begin position="250"/>
        <end position="272"/>
    </location>
</feature>
<feature type="transmembrane region" description="Helical" evidence="7">
    <location>
        <begin position="209"/>
        <end position="230"/>
    </location>
</feature>
<accession>A0A2A4YUD4</accession>
<feature type="transmembrane region" description="Helical" evidence="7">
    <location>
        <begin position="78"/>
        <end position="95"/>
    </location>
</feature>
<reference key="1">
    <citation type="submission" date="2017-08" db="EMBL/GenBank/DDBJ databases">
        <title>A dynamic microbial community with high functional redundancy inhabits the cold, oxic subseafloor aquifer.</title>
        <authorList>
            <person name="Tully B.J."/>
            <person name="Wheat C.G."/>
            <person name="Glazer B.T."/>
            <person name="Huber J.A."/>
        </authorList>
    </citation>
    <scope>NUCLEOTIDE SEQUENCE [LARGE SCALE GENOMIC DNA]</scope>
</reference>